<comment type="caution">
    <text evidence="1">The sequence shown here is derived from an EMBL/GenBank/DDBJ whole genome shotgun (WGS) entry which is preliminary data.</text>
</comment>
<organism evidence="1 2">
    <name type="scientific">Clarias magur</name>
    <name type="common">Asian catfish</name>
    <name type="synonym">Macropteronotus magur</name>
    <dbReference type="NCBI Taxonomy" id="1594786"/>
    <lineage>
        <taxon>Eukaryota</taxon>
        <taxon>Metazoa</taxon>
        <taxon>Chordata</taxon>
        <taxon>Craniata</taxon>
        <taxon>Vertebrata</taxon>
        <taxon>Euteleostomi</taxon>
        <taxon>Actinopterygii</taxon>
        <taxon>Neopterygii</taxon>
        <taxon>Teleostei</taxon>
        <taxon>Ostariophysi</taxon>
        <taxon>Siluriformes</taxon>
        <taxon>Clariidae</taxon>
        <taxon>Clarias</taxon>
    </lineage>
</organism>
<accession>A0A8J4UTV4</accession>
<keyword evidence="2" id="KW-1185">Reference proteome</keyword>
<dbReference type="EMBL" id="QNUK01000038">
    <property type="protein sequence ID" value="KAF5905992.1"/>
    <property type="molecule type" value="Genomic_DNA"/>
</dbReference>
<proteinExistence type="predicted"/>
<evidence type="ECO:0000313" key="2">
    <source>
        <dbReference type="Proteomes" id="UP000727407"/>
    </source>
</evidence>
<protein>
    <submittedName>
        <fullName evidence="1">Uncharacterized protein</fullName>
    </submittedName>
</protein>
<dbReference type="Proteomes" id="UP000727407">
    <property type="component" value="Unassembled WGS sequence"/>
</dbReference>
<sequence length="76" mass="8959">MRHRRVMQEHELHSGGESLSLCLCLCSSVRTETLHNHTRFLSDDTMMEKHGKVFKFPHELQAGPYRVDSIYRLYVL</sequence>
<dbReference type="AlphaFoldDB" id="A0A8J4UTV4"/>
<gene>
    <name evidence="1" type="ORF">DAT39_004335</name>
</gene>
<name>A0A8J4UTV4_CLAMG</name>
<evidence type="ECO:0000313" key="1">
    <source>
        <dbReference type="EMBL" id="KAF5905992.1"/>
    </source>
</evidence>
<reference evidence="1" key="1">
    <citation type="submission" date="2020-07" db="EMBL/GenBank/DDBJ databases">
        <title>Clarias magur genome sequencing, assembly and annotation.</title>
        <authorList>
            <person name="Kushwaha B."/>
            <person name="Kumar R."/>
            <person name="Das P."/>
            <person name="Joshi C.G."/>
            <person name="Kumar D."/>
            <person name="Nagpure N.S."/>
            <person name="Pandey M."/>
            <person name="Agarwal S."/>
            <person name="Srivastava S."/>
            <person name="Singh M."/>
            <person name="Sahoo L."/>
            <person name="Jayasankar P."/>
            <person name="Meher P.K."/>
            <person name="Koringa P.G."/>
            <person name="Iquebal M.A."/>
            <person name="Das S.P."/>
            <person name="Bit A."/>
            <person name="Patnaik S."/>
            <person name="Patel N."/>
            <person name="Shah T.M."/>
            <person name="Hinsu A."/>
            <person name="Jena J.K."/>
        </authorList>
    </citation>
    <scope>NUCLEOTIDE SEQUENCE</scope>
    <source>
        <strain evidence="1">CIFAMagur01</strain>
        <tissue evidence="1">Testis</tissue>
    </source>
</reference>